<feature type="region of interest" description="Disordered" evidence="1">
    <location>
        <begin position="155"/>
        <end position="271"/>
    </location>
</feature>
<protein>
    <submittedName>
        <fullName evidence="2">Uncharacterized protein</fullName>
    </submittedName>
</protein>
<evidence type="ECO:0000256" key="1">
    <source>
        <dbReference type="SAM" id="MobiDB-lite"/>
    </source>
</evidence>
<feature type="non-terminal residue" evidence="2">
    <location>
        <position position="271"/>
    </location>
</feature>
<dbReference type="EMBL" id="CADCWF010000302">
    <property type="protein sequence ID" value="CAA9576285.1"/>
    <property type="molecule type" value="Genomic_DNA"/>
</dbReference>
<evidence type="ECO:0000313" key="2">
    <source>
        <dbReference type="EMBL" id="CAA9576285.1"/>
    </source>
</evidence>
<gene>
    <name evidence="2" type="ORF">AVDCRST_MAG59-4097</name>
</gene>
<feature type="compositionally biased region" description="Basic residues" evidence="1">
    <location>
        <begin position="97"/>
        <end position="120"/>
    </location>
</feature>
<name>A0A6J4VE82_9BACT</name>
<organism evidence="2">
    <name type="scientific">uncultured Thermomicrobiales bacterium</name>
    <dbReference type="NCBI Taxonomy" id="1645740"/>
    <lineage>
        <taxon>Bacteria</taxon>
        <taxon>Pseudomonadati</taxon>
        <taxon>Thermomicrobiota</taxon>
        <taxon>Thermomicrobia</taxon>
        <taxon>Thermomicrobiales</taxon>
        <taxon>environmental samples</taxon>
    </lineage>
</organism>
<feature type="region of interest" description="Disordered" evidence="1">
    <location>
        <begin position="1"/>
        <end position="143"/>
    </location>
</feature>
<dbReference type="AlphaFoldDB" id="A0A6J4VE82"/>
<feature type="compositionally biased region" description="Basic residues" evidence="1">
    <location>
        <begin position="249"/>
        <end position="263"/>
    </location>
</feature>
<accession>A0A6J4VE82</accession>
<feature type="non-terminal residue" evidence="2">
    <location>
        <position position="1"/>
    </location>
</feature>
<reference evidence="2" key="1">
    <citation type="submission" date="2020-02" db="EMBL/GenBank/DDBJ databases">
        <authorList>
            <person name="Meier V. D."/>
        </authorList>
    </citation>
    <scope>NUCLEOTIDE SEQUENCE</scope>
    <source>
        <strain evidence="2">AVDCRST_MAG59</strain>
    </source>
</reference>
<feature type="compositionally biased region" description="Basic residues" evidence="1">
    <location>
        <begin position="1"/>
        <end position="15"/>
    </location>
</feature>
<feature type="compositionally biased region" description="Basic residues" evidence="1">
    <location>
        <begin position="60"/>
        <end position="91"/>
    </location>
</feature>
<sequence length="271" mass="29622">AGAAGRRRLPARRRLRQGDVRGGRSRRRRVLALRPRSGRAARAPAAPSPRPRARGVWPRPHVRPLHRRDHPGPVRRARSHPTRSGRRHPVRRAACGRGRRLTSSARRRLGGARGCRHRALRSLGRGRVGPGRDRAGAGGRGRLGLLHPARLSRWSRLPGQPRAGAGDGHRGAGARPDWVRQRRGGARLPLGARDRVRRRPALHDRPPLAGVRGPQAPAAAGVWSAGQPRARGRRAGRAGGAGRVARSAHAGRGRPRHRRCHRRRVDEPGAV</sequence>
<feature type="compositionally biased region" description="Basic residues" evidence="1">
    <location>
        <begin position="23"/>
        <end position="39"/>
    </location>
</feature>
<proteinExistence type="predicted"/>